<evidence type="ECO:0000256" key="4">
    <source>
        <dbReference type="ARBA" id="ARBA00022840"/>
    </source>
</evidence>
<keyword evidence="11" id="KW-1185">Reference proteome</keyword>
<evidence type="ECO:0000256" key="8">
    <source>
        <dbReference type="HAMAP-Rule" id="MF_00140"/>
    </source>
</evidence>
<evidence type="ECO:0000256" key="6">
    <source>
        <dbReference type="ARBA" id="ARBA00023146"/>
    </source>
</evidence>
<comment type="subcellular location">
    <subcellularLocation>
        <location evidence="8">Cytoplasm</location>
    </subcellularLocation>
</comment>
<dbReference type="InterPro" id="IPR002306">
    <property type="entry name" value="Trp-tRNA-ligase"/>
</dbReference>
<feature type="short sequence motif" description="'KMSKS' region" evidence="8">
    <location>
        <begin position="198"/>
        <end position="202"/>
    </location>
</feature>
<sequence length="335" mass="37737">MKKRMVSAITPSGTMTLGNYLGAVKHFIDFQDEYEMFIFVANLHAITIPQEKEKLRKNMKEIATLYFACGLDPHKSTIFVQSDVMAHAQLGWILNTQSTIGELSRMSQFKDKSKKAETTGKGYIPAGLFTYPTLMAADILLYDANFVPVGVDQKQHVELTRDLAERINNKYSDVFTIPEPLITENKIKIMDLQDPTKKMSKSSDNPKAIILMLDTPEMIKSKIKAALTDSEGIIKYDIVNKPGVSNLLTIYSICKNITIKEAVKNFENKNYGDLKNETAEAIIEIVSPIQEKFKKLYNSSDVEDWLNNGANKANLIANKKLNKVQNALGLNFNRK</sequence>
<dbReference type="PROSITE" id="PS00178">
    <property type="entry name" value="AA_TRNA_LIGASE_I"/>
    <property type="match status" value="1"/>
</dbReference>
<comment type="caution">
    <text evidence="8">Lacks conserved residue(s) required for the propagation of feature annotation.</text>
</comment>
<dbReference type="InterPro" id="IPR050203">
    <property type="entry name" value="Trp-tRNA_synthetase"/>
</dbReference>
<evidence type="ECO:0000256" key="9">
    <source>
        <dbReference type="RuleBase" id="RU363036"/>
    </source>
</evidence>
<organism evidence="10 11">
    <name type="scientific">Williamsoniiplasma somnilux</name>
    <dbReference type="NCBI Taxonomy" id="215578"/>
    <lineage>
        <taxon>Bacteria</taxon>
        <taxon>Bacillati</taxon>
        <taxon>Mycoplasmatota</taxon>
        <taxon>Mollicutes</taxon>
        <taxon>Entomoplasmatales</taxon>
        <taxon>Williamsoniiplasma</taxon>
    </lineage>
</organism>
<feature type="binding site" evidence="8">
    <location>
        <begin position="10"/>
        <end position="12"/>
    </location>
    <ligand>
        <name>ATP</name>
        <dbReference type="ChEBI" id="CHEBI:30616"/>
    </ligand>
</feature>
<keyword evidence="2 8" id="KW-0436">Ligase</keyword>
<dbReference type="PRINTS" id="PR01039">
    <property type="entry name" value="TRNASYNTHTRP"/>
</dbReference>
<dbReference type="PANTHER" id="PTHR43766">
    <property type="entry name" value="TRYPTOPHAN--TRNA LIGASE, MITOCHONDRIAL"/>
    <property type="match status" value="1"/>
</dbReference>
<comment type="subunit">
    <text evidence="8">Homodimer.</text>
</comment>
<keyword evidence="3 8" id="KW-0547">Nucleotide-binding</keyword>
<keyword evidence="4 8" id="KW-0067">ATP-binding</keyword>
<evidence type="ECO:0000313" key="10">
    <source>
        <dbReference type="EMBL" id="ATZ18896.1"/>
    </source>
</evidence>
<keyword evidence="5 8" id="KW-0648">Protein biosynthesis</keyword>
<comment type="catalytic activity">
    <reaction evidence="7 8">
        <text>tRNA(Trp) + L-tryptophan + ATP = L-tryptophyl-tRNA(Trp) + AMP + diphosphate + H(+)</text>
        <dbReference type="Rhea" id="RHEA:24080"/>
        <dbReference type="Rhea" id="RHEA-COMP:9671"/>
        <dbReference type="Rhea" id="RHEA-COMP:9705"/>
        <dbReference type="ChEBI" id="CHEBI:15378"/>
        <dbReference type="ChEBI" id="CHEBI:30616"/>
        <dbReference type="ChEBI" id="CHEBI:33019"/>
        <dbReference type="ChEBI" id="CHEBI:57912"/>
        <dbReference type="ChEBI" id="CHEBI:78442"/>
        <dbReference type="ChEBI" id="CHEBI:78535"/>
        <dbReference type="ChEBI" id="CHEBI:456215"/>
        <dbReference type="EC" id="6.1.1.2"/>
    </reaction>
</comment>
<gene>
    <name evidence="8 10" type="primary">trpS</name>
    <name evidence="10" type="ORF">ESOMN_v1c05140</name>
</gene>
<dbReference type="InterPro" id="IPR024109">
    <property type="entry name" value="Trp-tRNA-ligase_bac-type"/>
</dbReference>
<evidence type="ECO:0000313" key="11">
    <source>
        <dbReference type="Proteomes" id="UP000232230"/>
    </source>
</evidence>
<evidence type="ECO:0000256" key="1">
    <source>
        <dbReference type="ARBA" id="ARBA00005594"/>
    </source>
</evidence>
<feature type="binding site" evidence="8">
    <location>
        <begin position="198"/>
        <end position="202"/>
    </location>
    <ligand>
        <name>ATP</name>
        <dbReference type="ChEBI" id="CHEBI:30616"/>
    </ligand>
</feature>
<dbReference type="GO" id="GO:0004830">
    <property type="term" value="F:tryptophan-tRNA ligase activity"/>
    <property type="evidence" value="ECO:0007669"/>
    <property type="project" value="UniProtKB-UniRule"/>
</dbReference>
<dbReference type="NCBIfam" id="TIGR00233">
    <property type="entry name" value="trpS"/>
    <property type="match status" value="1"/>
</dbReference>
<name>A0A2K8NZB4_9MOLU</name>
<accession>A0A2K8NZB4</accession>
<reference evidence="10 11" key="1">
    <citation type="submission" date="2017-11" db="EMBL/GenBank/DDBJ databases">
        <title>Genome sequence of Entomoplasma somnilux PYAN-1 (ATCC 49194).</title>
        <authorList>
            <person name="Lo W.-S."/>
            <person name="Gasparich G.E."/>
            <person name="Kuo C.-H."/>
        </authorList>
    </citation>
    <scope>NUCLEOTIDE SEQUENCE [LARGE SCALE GENOMIC DNA]</scope>
    <source>
        <strain evidence="10 11">PYAN-1</strain>
    </source>
</reference>
<dbReference type="GO" id="GO:0005524">
    <property type="term" value="F:ATP binding"/>
    <property type="evidence" value="ECO:0007669"/>
    <property type="project" value="UniProtKB-UniRule"/>
</dbReference>
<dbReference type="AlphaFoldDB" id="A0A2K8NZB4"/>
<dbReference type="RefSeq" id="WP_024863417.1">
    <property type="nucleotide sequence ID" value="NZ_CP024965.1"/>
</dbReference>
<dbReference type="GO" id="GO:0005829">
    <property type="term" value="C:cytosol"/>
    <property type="evidence" value="ECO:0007669"/>
    <property type="project" value="TreeGrafter"/>
</dbReference>
<evidence type="ECO:0000256" key="2">
    <source>
        <dbReference type="ARBA" id="ARBA00022598"/>
    </source>
</evidence>
<dbReference type="Proteomes" id="UP000232230">
    <property type="component" value="Chromosome"/>
</dbReference>
<dbReference type="GO" id="GO:0006436">
    <property type="term" value="P:tryptophanyl-tRNA aminoacylation"/>
    <property type="evidence" value="ECO:0007669"/>
    <property type="project" value="UniProtKB-UniRule"/>
</dbReference>
<dbReference type="EC" id="6.1.1.2" evidence="8"/>
<dbReference type="EMBL" id="CP024965">
    <property type="protein sequence ID" value="ATZ18896.1"/>
    <property type="molecule type" value="Genomic_DNA"/>
</dbReference>
<dbReference type="Gene3D" id="3.40.50.620">
    <property type="entry name" value="HUPs"/>
    <property type="match status" value="1"/>
</dbReference>
<dbReference type="Pfam" id="PF00579">
    <property type="entry name" value="tRNA-synt_1b"/>
    <property type="match status" value="1"/>
</dbReference>
<dbReference type="PANTHER" id="PTHR43766:SF1">
    <property type="entry name" value="TRYPTOPHAN--TRNA LIGASE, MITOCHONDRIAL"/>
    <property type="match status" value="1"/>
</dbReference>
<dbReference type="SUPFAM" id="SSF52374">
    <property type="entry name" value="Nucleotidylyl transferase"/>
    <property type="match status" value="1"/>
</dbReference>
<keyword evidence="8" id="KW-0963">Cytoplasm</keyword>
<keyword evidence="6 8" id="KW-0030">Aminoacyl-tRNA synthetase</keyword>
<dbReference type="HAMAP" id="MF_00140_B">
    <property type="entry name" value="Trp_tRNA_synth_B"/>
    <property type="match status" value="1"/>
</dbReference>
<evidence type="ECO:0000256" key="7">
    <source>
        <dbReference type="ARBA" id="ARBA00049929"/>
    </source>
</evidence>
<dbReference type="InterPro" id="IPR001412">
    <property type="entry name" value="aa-tRNA-synth_I_CS"/>
</dbReference>
<feature type="binding site" evidence="8">
    <location>
        <begin position="18"/>
        <end position="19"/>
    </location>
    <ligand>
        <name>ATP</name>
        <dbReference type="ChEBI" id="CHEBI:30616"/>
    </ligand>
</feature>
<comment type="function">
    <text evidence="8">Catalyzes the attachment of tryptophan to tRNA(Trp).</text>
</comment>
<dbReference type="FunFam" id="1.10.240.10:FF:000002">
    <property type="entry name" value="Tryptophan--tRNA ligase"/>
    <property type="match status" value="1"/>
</dbReference>
<evidence type="ECO:0000256" key="3">
    <source>
        <dbReference type="ARBA" id="ARBA00022741"/>
    </source>
</evidence>
<dbReference type="CDD" id="cd00806">
    <property type="entry name" value="TrpRS_core"/>
    <property type="match status" value="1"/>
</dbReference>
<dbReference type="InterPro" id="IPR002305">
    <property type="entry name" value="aa-tRNA-synth_Ic"/>
</dbReference>
<comment type="similarity">
    <text evidence="1 8 9">Belongs to the class-I aminoacyl-tRNA synthetase family.</text>
</comment>
<protein>
    <recommendedName>
        <fullName evidence="8">Tryptophan--tRNA ligase</fullName>
        <ecNumber evidence="8">6.1.1.2</ecNumber>
    </recommendedName>
    <alternativeName>
        <fullName evidence="8">Tryptophanyl-tRNA synthetase</fullName>
        <shortName evidence="8">TrpRS</shortName>
    </alternativeName>
</protein>
<evidence type="ECO:0000256" key="5">
    <source>
        <dbReference type="ARBA" id="ARBA00022917"/>
    </source>
</evidence>
<feature type="binding site" evidence="8">
    <location>
        <begin position="150"/>
        <end position="152"/>
    </location>
    <ligand>
        <name>ATP</name>
        <dbReference type="ChEBI" id="CHEBI:30616"/>
    </ligand>
</feature>
<proteinExistence type="inferred from homology"/>
<dbReference type="KEGG" id="esx:ESOMN_v1c05140"/>
<dbReference type="Gene3D" id="1.10.240.10">
    <property type="entry name" value="Tyrosyl-Transfer RNA Synthetase"/>
    <property type="match status" value="1"/>
</dbReference>
<feature type="binding site" evidence="8">
    <location>
        <position position="189"/>
    </location>
    <ligand>
        <name>ATP</name>
        <dbReference type="ChEBI" id="CHEBI:30616"/>
    </ligand>
</feature>
<dbReference type="InterPro" id="IPR014729">
    <property type="entry name" value="Rossmann-like_a/b/a_fold"/>
</dbReference>
<feature type="binding site" evidence="8">
    <location>
        <position position="138"/>
    </location>
    <ligand>
        <name>L-tryptophan</name>
        <dbReference type="ChEBI" id="CHEBI:57912"/>
    </ligand>
</feature>